<keyword evidence="4" id="KW-0378">Hydrolase</keyword>
<sequence precursor="true">MKTIVFPLLLLVLAVSTSQAQTATRKRAPKPNADLDARPNIVFLMSDDQSTYTMGCYGNPDVQTPNLDRLAADGMVFDHHYDTTAICMGSRANVMTGMYEYKHGCNFKHGEMMSRIWENSYPVLLRESGYMTAFAGKFGFELRHSPDEPKLDLPSADFDRWGGGPGQTFYETKKNQSMAAYAEQYPHSTLSYGAFGRDFIRDASKSEKPFCLSISFKAPHRPTTPDPKFDAVYDGKTFQKPRNYGRQYGEHFSKQSKSGRQYVRFEEWGYDDDYDNVMATYHQQIHAIDVAVGMIRDALNEQGVADNTVIIYTSDNGFFCGSHGYGSKVLPYEEGSRVPLLVYDPRHPNSGKQLRCEALTGNIDFAPTMLLLAGLAVPENIDGADLIKLYDDPLDSIHDSLALINVYNQSGPPITHAMAVVTKERKYIYWPYAAEGFEATEELYQLGNDPLELRELARIPDYGDDLKKMRKVYDRHLDHWKSEGVTFNNYQPYTTIFDRNVDWADKVPHLEELKRKTKRR</sequence>
<dbReference type="EC" id="3.1.6.1" evidence="4"/>
<dbReference type="Proteomes" id="UP000316213">
    <property type="component" value="Unassembled WGS sequence"/>
</dbReference>
<dbReference type="InterPro" id="IPR050738">
    <property type="entry name" value="Sulfatase"/>
</dbReference>
<dbReference type="AlphaFoldDB" id="A0A5C5ZG44"/>
<evidence type="ECO:0000313" key="5">
    <source>
        <dbReference type="Proteomes" id="UP000316213"/>
    </source>
</evidence>
<keyword evidence="2" id="KW-0732">Signal</keyword>
<dbReference type="CDD" id="cd16031">
    <property type="entry name" value="G6S_like"/>
    <property type="match status" value="1"/>
</dbReference>
<dbReference type="OrthoDB" id="237120at2"/>
<comment type="caution">
    <text evidence="4">The sequence shown here is derived from an EMBL/GenBank/DDBJ whole genome shotgun (WGS) entry which is preliminary data.</text>
</comment>
<feature type="domain" description="Sulfatase N-terminal" evidence="3">
    <location>
        <begin position="39"/>
        <end position="374"/>
    </location>
</feature>
<dbReference type="PANTHER" id="PTHR42693">
    <property type="entry name" value="ARYLSULFATASE FAMILY MEMBER"/>
    <property type="match status" value="1"/>
</dbReference>
<dbReference type="GO" id="GO:0004065">
    <property type="term" value="F:arylsulfatase activity"/>
    <property type="evidence" value="ECO:0007669"/>
    <property type="project" value="UniProtKB-EC"/>
</dbReference>
<feature type="signal peptide" evidence="2">
    <location>
        <begin position="1"/>
        <end position="20"/>
    </location>
</feature>
<evidence type="ECO:0000259" key="3">
    <source>
        <dbReference type="Pfam" id="PF00884"/>
    </source>
</evidence>
<proteinExistence type="inferred from homology"/>
<evidence type="ECO:0000256" key="1">
    <source>
        <dbReference type="ARBA" id="ARBA00008779"/>
    </source>
</evidence>
<dbReference type="RefSeq" id="WP_146582655.1">
    <property type="nucleotide sequence ID" value="NZ_SJPM01000034.1"/>
</dbReference>
<evidence type="ECO:0000313" key="4">
    <source>
        <dbReference type="EMBL" id="TWT86399.1"/>
    </source>
</evidence>
<dbReference type="Gene3D" id="3.40.720.10">
    <property type="entry name" value="Alkaline Phosphatase, subunit A"/>
    <property type="match status" value="1"/>
</dbReference>
<dbReference type="EMBL" id="SJPM01000034">
    <property type="protein sequence ID" value="TWT86399.1"/>
    <property type="molecule type" value="Genomic_DNA"/>
</dbReference>
<dbReference type="InterPro" id="IPR017850">
    <property type="entry name" value="Alkaline_phosphatase_core_sf"/>
</dbReference>
<dbReference type="SUPFAM" id="SSF53649">
    <property type="entry name" value="Alkaline phosphatase-like"/>
    <property type="match status" value="1"/>
</dbReference>
<protein>
    <submittedName>
        <fullName evidence="4">Arylsulfatase</fullName>
        <ecNumber evidence="4">3.1.6.1</ecNumber>
    </submittedName>
</protein>
<dbReference type="PANTHER" id="PTHR42693:SF33">
    <property type="entry name" value="ARYLSULFATASE"/>
    <property type="match status" value="1"/>
</dbReference>
<feature type="chain" id="PRO_5023055140" evidence="2">
    <location>
        <begin position="21"/>
        <end position="520"/>
    </location>
</feature>
<name>A0A5C5ZG44_9BACT</name>
<comment type="similarity">
    <text evidence="1">Belongs to the sulfatase family.</text>
</comment>
<evidence type="ECO:0000256" key="2">
    <source>
        <dbReference type="SAM" id="SignalP"/>
    </source>
</evidence>
<keyword evidence="5" id="KW-1185">Reference proteome</keyword>
<gene>
    <name evidence="4" type="ORF">Pla100_60700</name>
</gene>
<dbReference type="Pfam" id="PF00884">
    <property type="entry name" value="Sulfatase"/>
    <property type="match status" value="1"/>
</dbReference>
<dbReference type="InterPro" id="IPR000917">
    <property type="entry name" value="Sulfatase_N"/>
</dbReference>
<reference evidence="4 5" key="1">
    <citation type="submission" date="2019-02" db="EMBL/GenBank/DDBJ databases">
        <title>Deep-cultivation of Planctomycetes and their phenomic and genomic characterization uncovers novel biology.</title>
        <authorList>
            <person name="Wiegand S."/>
            <person name="Jogler M."/>
            <person name="Boedeker C."/>
            <person name="Pinto D."/>
            <person name="Vollmers J."/>
            <person name="Rivas-Marin E."/>
            <person name="Kohn T."/>
            <person name="Peeters S.H."/>
            <person name="Heuer A."/>
            <person name="Rast P."/>
            <person name="Oberbeckmann S."/>
            <person name="Bunk B."/>
            <person name="Jeske O."/>
            <person name="Meyerdierks A."/>
            <person name="Storesund J.E."/>
            <person name="Kallscheuer N."/>
            <person name="Luecker S."/>
            <person name="Lage O.M."/>
            <person name="Pohl T."/>
            <person name="Merkel B.J."/>
            <person name="Hornburger P."/>
            <person name="Mueller R.-W."/>
            <person name="Bruemmer F."/>
            <person name="Labrenz M."/>
            <person name="Spormann A.M."/>
            <person name="Op Den Camp H."/>
            <person name="Overmann J."/>
            <person name="Amann R."/>
            <person name="Jetten M.S.M."/>
            <person name="Mascher T."/>
            <person name="Medema M.H."/>
            <person name="Devos D.P."/>
            <person name="Kaster A.-K."/>
            <person name="Ovreas L."/>
            <person name="Rohde M."/>
            <person name="Galperin M.Y."/>
            <person name="Jogler C."/>
        </authorList>
    </citation>
    <scope>NUCLEOTIDE SEQUENCE [LARGE SCALE GENOMIC DNA]</scope>
    <source>
        <strain evidence="4 5">Pla100</strain>
    </source>
</reference>
<accession>A0A5C5ZG44</accession>
<organism evidence="4 5">
    <name type="scientific">Neorhodopirellula pilleata</name>
    <dbReference type="NCBI Taxonomy" id="2714738"/>
    <lineage>
        <taxon>Bacteria</taxon>
        <taxon>Pseudomonadati</taxon>
        <taxon>Planctomycetota</taxon>
        <taxon>Planctomycetia</taxon>
        <taxon>Pirellulales</taxon>
        <taxon>Pirellulaceae</taxon>
        <taxon>Neorhodopirellula</taxon>
    </lineage>
</organism>